<dbReference type="PANTHER" id="PTHR39767">
    <property type="entry name" value="CALCIUM/CALMODULIN-BINDING MEMBRANE PROTEIN PCM4-RELATED"/>
    <property type="match status" value="1"/>
</dbReference>
<evidence type="ECO:0000313" key="2">
    <source>
        <dbReference type="EMBL" id="CAD8196344.1"/>
    </source>
</evidence>
<dbReference type="AlphaFoldDB" id="A0A8S1X2I6"/>
<name>A0A8S1X2I6_9CILI</name>
<sequence length="713" mass="82059">MILLLIELSILPIILSYIDLDTSFTNHRFAAADINGWQFGYELNNDDAVSVKGLTQDKNIDLERSECLTNDGQCTDPNAIQYVGLGIVGYTGGSVKVFENLPPHCQIYFSAEMAVKGLEISIGKIIVMIDSLPVVIYTINPQNDGLFYEATTIQGIYSHYQPFLLFSFHAGFGSYEKSMGIRNINIKYTPCPAGCLICSITEVQLQCSQWVLNYEGMRLNSQLLSNDGWQITKSKEIFKMLTQDLNTISYSFCLSSGLGPFGQDQDVIKTLFLDPHYEVRFNFYIITLLTQLRLQPVVVVRIDGLEVYQFNFQNPEFLINFCQWESYQRSVRQQQKAIKKVDFTLKNTNRKITFSLRMQTITLPIIIDQFILKDFQVYIKKCYQEPNFNCDECVGPEKKDCIQRAKIVNFQQIAALDLTAGHGWQVILPESGGIQTCNSRNYFGLDQTKVMNSYIQKFFTINDPHTDIEISFIIQKIDKYTSENFQIYLDEVLIDEIQFSTIDYQYSYCGSELDDDGQMLYTKKIAHSRTLSLIQIKSTQTTADGVFGIYNFKLKIKNGKESKDLFDDLSINPNFASNQWNQWMITQFSNDLNQYFCDSSVTLIGKLQPEMQIRRFIQNIVIHTQIRIQFTIYLFTSSFNDKSLSLILNNQTVWDQNIGWYTQKACDDNLDTFVVKEDIILDHDLDYAFLIWSSNVQDLSASWGIADFKLYIS</sequence>
<protein>
    <submittedName>
        <fullName evidence="2">Uncharacterized protein</fullName>
    </submittedName>
</protein>
<comment type="caution">
    <text evidence="2">The sequence shown here is derived from an EMBL/GenBank/DDBJ whole genome shotgun (WGS) entry which is preliminary data.</text>
</comment>
<gene>
    <name evidence="2" type="ORF">PPENT_87.1.T1120080</name>
</gene>
<dbReference type="Proteomes" id="UP000689195">
    <property type="component" value="Unassembled WGS sequence"/>
</dbReference>
<dbReference type="PANTHER" id="PTHR39767:SF2">
    <property type="entry name" value="CHROMOSOME UNDETERMINED SCAFFOLD_1, WHOLE GENOME SHOTGUN SEQUENCE"/>
    <property type="match status" value="1"/>
</dbReference>
<feature type="chain" id="PRO_5035763724" evidence="1">
    <location>
        <begin position="17"/>
        <end position="713"/>
    </location>
</feature>
<proteinExistence type="predicted"/>
<keyword evidence="3" id="KW-1185">Reference proteome</keyword>
<accession>A0A8S1X2I6</accession>
<reference evidence="2" key="1">
    <citation type="submission" date="2021-01" db="EMBL/GenBank/DDBJ databases">
        <authorList>
            <consortium name="Genoscope - CEA"/>
            <person name="William W."/>
        </authorList>
    </citation>
    <scope>NUCLEOTIDE SEQUENCE</scope>
</reference>
<organism evidence="2 3">
    <name type="scientific">Paramecium pentaurelia</name>
    <dbReference type="NCBI Taxonomy" id="43138"/>
    <lineage>
        <taxon>Eukaryota</taxon>
        <taxon>Sar</taxon>
        <taxon>Alveolata</taxon>
        <taxon>Ciliophora</taxon>
        <taxon>Intramacronucleata</taxon>
        <taxon>Oligohymenophorea</taxon>
        <taxon>Peniculida</taxon>
        <taxon>Parameciidae</taxon>
        <taxon>Paramecium</taxon>
    </lineage>
</organism>
<evidence type="ECO:0000313" key="3">
    <source>
        <dbReference type="Proteomes" id="UP000689195"/>
    </source>
</evidence>
<feature type="signal peptide" evidence="1">
    <location>
        <begin position="1"/>
        <end position="16"/>
    </location>
</feature>
<keyword evidence="1" id="KW-0732">Signal</keyword>
<evidence type="ECO:0000256" key="1">
    <source>
        <dbReference type="SAM" id="SignalP"/>
    </source>
</evidence>
<dbReference type="OrthoDB" id="297988at2759"/>
<dbReference type="EMBL" id="CAJJDO010000112">
    <property type="protein sequence ID" value="CAD8196344.1"/>
    <property type="molecule type" value="Genomic_DNA"/>
</dbReference>